<keyword evidence="22" id="KW-1185">Reference proteome</keyword>
<dbReference type="PANTHER" id="PTHR43290:SF2">
    <property type="entry name" value="MEVALONATE KINASE"/>
    <property type="match status" value="1"/>
</dbReference>
<dbReference type="Gene3D" id="3.30.70.890">
    <property type="entry name" value="GHMP kinase, C-terminal domain"/>
    <property type="match status" value="1"/>
</dbReference>
<dbReference type="SUPFAM" id="SSF54211">
    <property type="entry name" value="Ribosomal protein S5 domain 2-like"/>
    <property type="match status" value="1"/>
</dbReference>
<dbReference type="AlphaFoldDB" id="A0AAV4H6K1"/>
<dbReference type="InterPro" id="IPR006205">
    <property type="entry name" value="Mev_gal_kin"/>
</dbReference>
<feature type="domain" description="GHMP kinase C-terminal" evidence="20">
    <location>
        <begin position="266"/>
        <end position="330"/>
    </location>
</feature>
<evidence type="ECO:0000256" key="7">
    <source>
        <dbReference type="ARBA" id="ARBA00022723"/>
    </source>
</evidence>
<evidence type="ECO:0000256" key="13">
    <source>
        <dbReference type="ARBA" id="ARBA00023011"/>
    </source>
</evidence>
<keyword evidence="10 18" id="KW-0067">ATP-binding</keyword>
<dbReference type="InterPro" id="IPR036554">
    <property type="entry name" value="GHMP_kinase_C_sf"/>
</dbReference>
<evidence type="ECO:0000256" key="15">
    <source>
        <dbReference type="ARBA" id="ARBA00023166"/>
    </source>
</evidence>
<keyword evidence="5 18" id="KW-0444">Lipid biosynthesis</keyword>
<dbReference type="NCBIfam" id="TIGR00549">
    <property type="entry name" value="mevalon_kin"/>
    <property type="match status" value="1"/>
</dbReference>
<dbReference type="Proteomes" id="UP000762676">
    <property type="component" value="Unassembled WGS sequence"/>
</dbReference>
<accession>A0AAV4H6K1</accession>
<dbReference type="GO" id="GO:0019287">
    <property type="term" value="P:isopentenyl diphosphate biosynthetic process, mevalonate pathway"/>
    <property type="evidence" value="ECO:0007669"/>
    <property type="project" value="TreeGrafter"/>
</dbReference>
<evidence type="ECO:0000313" key="21">
    <source>
        <dbReference type="EMBL" id="GFR93538.1"/>
    </source>
</evidence>
<evidence type="ECO:0000256" key="9">
    <source>
        <dbReference type="ARBA" id="ARBA00022777"/>
    </source>
</evidence>
<dbReference type="GO" id="GO:0006695">
    <property type="term" value="P:cholesterol biosynthetic process"/>
    <property type="evidence" value="ECO:0007669"/>
    <property type="project" value="TreeGrafter"/>
</dbReference>
<dbReference type="PRINTS" id="PR00959">
    <property type="entry name" value="MEVGALKINASE"/>
</dbReference>
<sequence>AAIAGSLDLRFHLKLTSTNDFKVALALPDIGISKKIELAALQSKVKKLINQESLKEPVQASEDVLSALKELLHVDADSTDTKQLAVVAFLYVYSCIFINKSEPPSISVEMKSDIPVGAGLGSSAAFSVSLSSALLQLAGVISSEKVSDNLAAWSSADLDIINKYAFLGEKMIHGTPSGIDNSISTYGGALRFQKGKMTHLDSIPTLSMMLVNTQVPRSSKTQISNFRQRYTTYTEIFEPVLSSVEAITEKAELNLKSLKETGKSIHHKTLGELMDMNHQFLNLMGVGHPTLDQVVAEAQNHGFHGKLTGAGGGGCAIILLPPEGEAAAVEKLEEKLKSLGFQVFPKTSFGGRGVMQHL</sequence>
<evidence type="ECO:0000256" key="5">
    <source>
        <dbReference type="ARBA" id="ARBA00022516"/>
    </source>
</evidence>
<dbReference type="GO" id="GO:0004496">
    <property type="term" value="F:mevalonate kinase activity"/>
    <property type="evidence" value="ECO:0007669"/>
    <property type="project" value="UniProtKB-EC"/>
</dbReference>
<keyword evidence="7" id="KW-0479">Metal-binding</keyword>
<dbReference type="InterPro" id="IPR020568">
    <property type="entry name" value="Ribosomal_Su5_D2-typ_SF"/>
</dbReference>
<reference evidence="21 22" key="1">
    <citation type="journal article" date="2021" name="Elife">
        <title>Chloroplast acquisition without the gene transfer in kleptoplastic sea slugs, Plakobranchus ocellatus.</title>
        <authorList>
            <person name="Maeda T."/>
            <person name="Takahashi S."/>
            <person name="Yoshida T."/>
            <person name="Shimamura S."/>
            <person name="Takaki Y."/>
            <person name="Nagai Y."/>
            <person name="Toyoda A."/>
            <person name="Suzuki Y."/>
            <person name="Arimoto A."/>
            <person name="Ishii H."/>
            <person name="Satoh N."/>
            <person name="Nishiyama T."/>
            <person name="Hasebe M."/>
            <person name="Maruyama T."/>
            <person name="Minagawa J."/>
            <person name="Obokata J."/>
            <person name="Shigenobu S."/>
        </authorList>
    </citation>
    <scope>NUCLEOTIDE SEQUENCE [LARGE SCALE GENOMIC DNA]</scope>
</reference>
<evidence type="ECO:0000256" key="6">
    <source>
        <dbReference type="ARBA" id="ARBA00022679"/>
    </source>
</evidence>
<evidence type="ECO:0000256" key="12">
    <source>
        <dbReference type="ARBA" id="ARBA00022955"/>
    </source>
</evidence>
<gene>
    <name evidence="21" type="ORF">ElyMa_006228100</name>
</gene>
<dbReference type="InterPro" id="IPR006203">
    <property type="entry name" value="GHMP_knse_ATP-bd_CS"/>
</dbReference>
<dbReference type="PANTHER" id="PTHR43290">
    <property type="entry name" value="MEVALONATE KINASE"/>
    <property type="match status" value="1"/>
</dbReference>
<feature type="non-terminal residue" evidence="21">
    <location>
        <position position="1"/>
    </location>
</feature>
<evidence type="ECO:0000256" key="4">
    <source>
        <dbReference type="ARBA" id="ARBA00022490"/>
    </source>
</evidence>
<dbReference type="SUPFAM" id="SSF55060">
    <property type="entry name" value="GHMP Kinase, C-terminal domain"/>
    <property type="match status" value="1"/>
</dbReference>
<name>A0AAV4H6K1_9GAST</name>
<keyword evidence="16 18" id="KW-0753">Steroid metabolism</keyword>
<organism evidence="21 22">
    <name type="scientific">Elysia marginata</name>
    <dbReference type="NCBI Taxonomy" id="1093978"/>
    <lineage>
        <taxon>Eukaryota</taxon>
        <taxon>Metazoa</taxon>
        <taxon>Spiralia</taxon>
        <taxon>Lophotrochozoa</taxon>
        <taxon>Mollusca</taxon>
        <taxon>Gastropoda</taxon>
        <taxon>Heterobranchia</taxon>
        <taxon>Euthyneura</taxon>
        <taxon>Panpulmonata</taxon>
        <taxon>Sacoglossa</taxon>
        <taxon>Placobranchoidea</taxon>
        <taxon>Plakobranchidae</taxon>
        <taxon>Elysia</taxon>
    </lineage>
</organism>
<dbReference type="Pfam" id="PF00288">
    <property type="entry name" value="GHMP_kinases_N"/>
    <property type="match status" value="1"/>
</dbReference>
<keyword evidence="4 18" id="KW-0963">Cytoplasm</keyword>
<evidence type="ECO:0000256" key="11">
    <source>
        <dbReference type="ARBA" id="ARBA00022842"/>
    </source>
</evidence>
<proteinExistence type="inferred from homology"/>
<evidence type="ECO:0000256" key="17">
    <source>
        <dbReference type="ARBA" id="ARBA00029438"/>
    </source>
</evidence>
<protein>
    <recommendedName>
        <fullName evidence="3 18">Mevalonate kinase</fullName>
        <shortName evidence="18">MK</shortName>
        <ecNumber evidence="3 18">2.7.1.36</ecNumber>
    </recommendedName>
</protein>
<dbReference type="EMBL" id="BMAT01012505">
    <property type="protein sequence ID" value="GFR93538.1"/>
    <property type="molecule type" value="Genomic_DNA"/>
</dbReference>
<comment type="subcellular location">
    <subcellularLocation>
        <location evidence="1 18">Cytoplasm</location>
    </subcellularLocation>
</comment>
<comment type="catalytic activity">
    <reaction evidence="18">
        <text>(R)-mevalonate + ATP = (R)-5-phosphomevalonate + ADP + H(+)</text>
        <dbReference type="Rhea" id="RHEA:17065"/>
        <dbReference type="ChEBI" id="CHEBI:15378"/>
        <dbReference type="ChEBI" id="CHEBI:30616"/>
        <dbReference type="ChEBI" id="CHEBI:36464"/>
        <dbReference type="ChEBI" id="CHEBI:58146"/>
        <dbReference type="ChEBI" id="CHEBI:456216"/>
        <dbReference type="EC" id="2.7.1.36"/>
    </reaction>
</comment>
<dbReference type="GO" id="GO:0005524">
    <property type="term" value="F:ATP binding"/>
    <property type="evidence" value="ECO:0007669"/>
    <property type="project" value="UniProtKB-KW"/>
</dbReference>
<evidence type="ECO:0000256" key="16">
    <source>
        <dbReference type="ARBA" id="ARBA00023221"/>
    </source>
</evidence>
<dbReference type="EC" id="2.7.1.36" evidence="3 18"/>
<dbReference type="GO" id="GO:0046872">
    <property type="term" value="F:metal ion binding"/>
    <property type="evidence" value="ECO:0007669"/>
    <property type="project" value="UniProtKB-KW"/>
</dbReference>
<feature type="domain" description="GHMP kinase N-terminal" evidence="19">
    <location>
        <begin position="99"/>
        <end position="188"/>
    </location>
</feature>
<dbReference type="InterPro" id="IPR014721">
    <property type="entry name" value="Ribsml_uS5_D2-typ_fold_subgr"/>
</dbReference>
<keyword evidence="14 18" id="KW-0443">Lipid metabolism</keyword>
<keyword evidence="6 18" id="KW-0808">Transferase</keyword>
<dbReference type="Gene3D" id="3.30.230.10">
    <property type="match status" value="1"/>
</dbReference>
<dbReference type="Pfam" id="PF08544">
    <property type="entry name" value="GHMP_kinases_C"/>
    <property type="match status" value="1"/>
</dbReference>
<dbReference type="FunFam" id="3.30.70.890:FF:000003">
    <property type="entry name" value="Mevalonate kinase"/>
    <property type="match status" value="1"/>
</dbReference>
<evidence type="ECO:0000259" key="20">
    <source>
        <dbReference type="Pfam" id="PF08544"/>
    </source>
</evidence>
<evidence type="ECO:0000256" key="18">
    <source>
        <dbReference type="RuleBase" id="RU363087"/>
    </source>
</evidence>
<evidence type="ECO:0000256" key="8">
    <source>
        <dbReference type="ARBA" id="ARBA00022741"/>
    </source>
</evidence>
<evidence type="ECO:0000256" key="3">
    <source>
        <dbReference type="ARBA" id="ARBA00012103"/>
    </source>
</evidence>
<keyword evidence="11" id="KW-0460">Magnesium</keyword>
<dbReference type="GO" id="GO:0005829">
    <property type="term" value="C:cytosol"/>
    <property type="evidence" value="ECO:0007669"/>
    <property type="project" value="TreeGrafter"/>
</dbReference>
<keyword evidence="13 18" id="KW-0756">Sterol biosynthesis</keyword>
<keyword evidence="8 18" id="KW-0547">Nucleotide-binding</keyword>
<dbReference type="InterPro" id="IPR006204">
    <property type="entry name" value="GHMP_kinase_N_dom"/>
</dbReference>
<evidence type="ECO:0000256" key="1">
    <source>
        <dbReference type="ARBA" id="ARBA00004496"/>
    </source>
</evidence>
<keyword evidence="9 18" id="KW-0418">Kinase</keyword>
<evidence type="ECO:0000313" key="22">
    <source>
        <dbReference type="Proteomes" id="UP000762676"/>
    </source>
</evidence>
<keyword evidence="15 18" id="KW-1207">Sterol metabolism</keyword>
<evidence type="ECO:0000259" key="19">
    <source>
        <dbReference type="Pfam" id="PF00288"/>
    </source>
</evidence>
<comment type="pathway">
    <text evidence="17 18">Isoprenoid biosynthesis; isopentenyl diphosphate biosynthesis via mevalonate pathway; isopentenyl diphosphate from (R)-mevalonate: step 1/3.</text>
</comment>
<dbReference type="InterPro" id="IPR013750">
    <property type="entry name" value="GHMP_kinase_C_dom"/>
</dbReference>
<comment type="similarity">
    <text evidence="2 18">Belongs to the GHMP kinase family. Mevalonate kinase subfamily.</text>
</comment>
<keyword evidence="12 18" id="KW-0752">Steroid biosynthesis</keyword>
<evidence type="ECO:0000256" key="10">
    <source>
        <dbReference type="ARBA" id="ARBA00022840"/>
    </source>
</evidence>
<comment type="caution">
    <text evidence="21">The sequence shown here is derived from an EMBL/GenBank/DDBJ whole genome shotgun (WGS) entry which is preliminary data.</text>
</comment>
<evidence type="ECO:0000256" key="2">
    <source>
        <dbReference type="ARBA" id="ARBA00006495"/>
    </source>
</evidence>
<evidence type="ECO:0000256" key="14">
    <source>
        <dbReference type="ARBA" id="ARBA00023098"/>
    </source>
</evidence>
<dbReference type="PROSITE" id="PS00627">
    <property type="entry name" value="GHMP_KINASES_ATP"/>
    <property type="match status" value="1"/>
</dbReference>